<keyword evidence="3" id="KW-1185">Reference proteome</keyword>
<dbReference type="PANTHER" id="PTHR45527">
    <property type="entry name" value="NONRIBOSOMAL PEPTIDE SYNTHETASE"/>
    <property type="match status" value="1"/>
</dbReference>
<organism evidence="2 3">
    <name type="scientific">Polyrhizophydium stewartii</name>
    <dbReference type="NCBI Taxonomy" id="2732419"/>
    <lineage>
        <taxon>Eukaryota</taxon>
        <taxon>Fungi</taxon>
        <taxon>Fungi incertae sedis</taxon>
        <taxon>Chytridiomycota</taxon>
        <taxon>Chytridiomycota incertae sedis</taxon>
        <taxon>Chytridiomycetes</taxon>
        <taxon>Rhizophydiales</taxon>
        <taxon>Rhizophydiales incertae sedis</taxon>
        <taxon>Polyrhizophydium</taxon>
    </lineage>
</organism>
<dbReference type="Gene3D" id="3.30.559.10">
    <property type="entry name" value="Chloramphenicol acetyltransferase-like domain"/>
    <property type="match status" value="1"/>
</dbReference>
<evidence type="ECO:0000313" key="3">
    <source>
        <dbReference type="Proteomes" id="UP001527925"/>
    </source>
</evidence>
<proteinExistence type="predicted"/>
<dbReference type="EMBL" id="JADGIZ020000028">
    <property type="protein sequence ID" value="KAL2914962.1"/>
    <property type="molecule type" value="Genomic_DNA"/>
</dbReference>
<evidence type="ECO:0000313" key="2">
    <source>
        <dbReference type="EMBL" id="KAL2914962.1"/>
    </source>
</evidence>
<reference evidence="2 3" key="1">
    <citation type="submission" date="2023-09" db="EMBL/GenBank/DDBJ databases">
        <title>Pangenome analysis of Batrachochytrium dendrobatidis and related Chytrids.</title>
        <authorList>
            <person name="Yacoub M.N."/>
            <person name="Stajich J.E."/>
            <person name="James T.Y."/>
        </authorList>
    </citation>
    <scope>NUCLEOTIDE SEQUENCE [LARGE SCALE GENOMIC DNA]</scope>
    <source>
        <strain evidence="2 3">JEL0888</strain>
    </source>
</reference>
<dbReference type="SUPFAM" id="SSF52777">
    <property type="entry name" value="CoA-dependent acyltransferases"/>
    <property type="match status" value="1"/>
</dbReference>
<dbReference type="InterPro" id="IPR023213">
    <property type="entry name" value="CAT-like_dom_sf"/>
</dbReference>
<protein>
    <recommendedName>
        <fullName evidence="1">Condensation domain-containing protein</fullName>
    </recommendedName>
</protein>
<dbReference type="Proteomes" id="UP001527925">
    <property type="component" value="Unassembled WGS sequence"/>
</dbReference>
<dbReference type="PANTHER" id="PTHR45527:SF1">
    <property type="entry name" value="FATTY ACID SYNTHASE"/>
    <property type="match status" value="1"/>
</dbReference>
<evidence type="ECO:0000259" key="1">
    <source>
        <dbReference type="Pfam" id="PF00668"/>
    </source>
</evidence>
<name>A0ABR4N5Z0_9FUNG</name>
<accession>A0ABR4N5Z0</accession>
<feature type="domain" description="Condensation" evidence="1">
    <location>
        <begin position="35"/>
        <end position="108"/>
    </location>
</feature>
<dbReference type="Pfam" id="PF00668">
    <property type="entry name" value="Condensation"/>
    <property type="match status" value="1"/>
</dbReference>
<gene>
    <name evidence="2" type="ORF">HK105_205505</name>
</gene>
<sequence length="114" mass="12492">MSARRFTGWTQQSAQAAAAFSTCMHLSLSLCVLHPATPLQAGFLSAMMRDASEYTVQSTFDLTGNMNVQRLRAMWHTVAMTHPIVRTVFVSTVSGLVQAVTKDDRTEWTGPDGV</sequence>
<comment type="caution">
    <text evidence="2">The sequence shown here is derived from an EMBL/GenBank/DDBJ whole genome shotgun (WGS) entry which is preliminary data.</text>
</comment>
<dbReference type="InterPro" id="IPR001242">
    <property type="entry name" value="Condensation_dom"/>
</dbReference>